<dbReference type="PANTHER" id="PTHR31912:SF34">
    <property type="entry name" value="NOTOCHORD-RELATED PROTEIN"/>
    <property type="match status" value="1"/>
</dbReference>
<dbReference type="GeneID" id="64594752"/>
<reference evidence="2" key="1">
    <citation type="journal article" date="2020" name="New Phytol.">
        <title>Comparative genomics reveals dynamic genome evolution in host specialist ectomycorrhizal fungi.</title>
        <authorList>
            <person name="Lofgren L.A."/>
            <person name="Nguyen N.H."/>
            <person name="Vilgalys R."/>
            <person name="Ruytinx J."/>
            <person name="Liao H.L."/>
            <person name="Branco S."/>
            <person name="Kuo A."/>
            <person name="LaButti K."/>
            <person name="Lipzen A."/>
            <person name="Andreopoulos W."/>
            <person name="Pangilinan J."/>
            <person name="Riley R."/>
            <person name="Hundley H."/>
            <person name="Na H."/>
            <person name="Barry K."/>
            <person name="Grigoriev I.V."/>
            <person name="Stajich J.E."/>
            <person name="Kennedy P.G."/>
        </authorList>
    </citation>
    <scope>NUCLEOTIDE SEQUENCE</scope>
    <source>
        <strain evidence="2">S12</strain>
    </source>
</reference>
<dbReference type="OrthoDB" id="2246127at2759"/>
<feature type="compositionally biased region" description="Basic and acidic residues" evidence="1">
    <location>
        <begin position="519"/>
        <end position="528"/>
    </location>
</feature>
<feature type="region of interest" description="Disordered" evidence="1">
    <location>
        <begin position="140"/>
        <end position="159"/>
    </location>
</feature>
<proteinExistence type="predicted"/>
<organism evidence="2 3">
    <name type="scientific">Suillus plorans</name>
    <dbReference type="NCBI Taxonomy" id="116603"/>
    <lineage>
        <taxon>Eukaryota</taxon>
        <taxon>Fungi</taxon>
        <taxon>Dikarya</taxon>
        <taxon>Basidiomycota</taxon>
        <taxon>Agaricomycotina</taxon>
        <taxon>Agaricomycetes</taxon>
        <taxon>Agaricomycetidae</taxon>
        <taxon>Boletales</taxon>
        <taxon>Suillineae</taxon>
        <taxon>Suillaceae</taxon>
        <taxon>Suillus</taxon>
    </lineage>
</organism>
<evidence type="ECO:0000313" key="3">
    <source>
        <dbReference type="Proteomes" id="UP000719766"/>
    </source>
</evidence>
<feature type="region of interest" description="Disordered" evidence="1">
    <location>
        <begin position="500"/>
        <end position="528"/>
    </location>
</feature>
<name>A0A9P7A9D4_9AGAM</name>
<protein>
    <submittedName>
        <fullName evidence="2">Uncharacterized protein</fullName>
    </submittedName>
</protein>
<keyword evidence="3" id="KW-1185">Reference proteome</keyword>
<evidence type="ECO:0000256" key="1">
    <source>
        <dbReference type="SAM" id="MobiDB-lite"/>
    </source>
</evidence>
<dbReference type="Proteomes" id="UP000719766">
    <property type="component" value="Unassembled WGS sequence"/>
</dbReference>
<comment type="caution">
    <text evidence="2">The sequence shown here is derived from an EMBL/GenBank/DDBJ whole genome shotgun (WGS) entry which is preliminary data.</text>
</comment>
<accession>A0A9P7A9D4</accession>
<evidence type="ECO:0000313" key="2">
    <source>
        <dbReference type="EMBL" id="KAG1784909.1"/>
    </source>
</evidence>
<sequence length="1114" mass="126072">MPDGEFSHLDVWTPAEVNKWVCNLCQDNKPHDRRAVQKHERTWSHQDAVKYHSRRQQHHRNGSMVPEAQSNSIIELRCLLDDMASTPNFEPGDSADNIDNYSVTKAMIVQGLRDFLDEDDLSDDQGAEISEDEEVFTGQTWHDDDNQAGDASIGTGSDRKCSRNQIVNEEWFPWPDKIVRSSINLPTVVDPVVFYQTCTLDILMHLPRSVFSERQIDILLWLLRVNNVVDVPSVKSVKLIKDTIQRLCGIHSIPYEGALGHRYYVNSLPDIIRQLCLKKMMNPRVRPLLHFYPEDTGVELNEARQAKCWLEELDPELLTPVVRLHNQDFFVFEPALLSSGQACIPFRWFIRGGKMYTKAWSLRPVTRELDCGWVVEYFHSFEVSEDNLLVSFRNWDSSKATSGLPRAYSIYGVERELNGKLQPWTLTNPSEGNQWRVRASDQLESVRFVVSRQVEITMLVKFRESWKQGIWAWDCVHEEYVLVIPSILALLGDNPMQMKGHDASVESNPARAAAAQPEDTDHSVGEIGEPRHKDETIAELKSMFIHASTVGNQTQIKQRKTSMGIKDTFLDSFLNRLAESYCKIRGGNKAKQEVLDRVKETLPENVISPVWRIKGIDPHTDTPVEILHTVLLGFVKYLWCDVVSVRIGKDKLKRELLETRLSSVDVSGLGLSHLAGHTLVQYAGSLVGRDFRAIAQVAPFVLHDLVPTECYDTWVALSNLIPLIWQPEIENSMEHLCNLTTSINNFLACTARWTPRWFNKPKFYVLLHVVDHIRRFGPAALFATEAFESFNAVIRAKTSNPSSDKPPDAINIKVVGKGPLSLVQRPNIITDYLGLDTHADTKKYGKVQFYMSSNFEKYNTKGHNFRTCKSMVLFNGDVCKIGDWVLVVDGTAEQSPIVACIREIIQRQGSDADNLLCPDAILLERGSVGEPAASYSMPAVRAHGGFLLYPVEHQCRVHKCMSLASDVEFVYEERAKTSKAKAVIHHIGDPHDLVLNTARMRDTKHMQGLRVPIQPQDMNLAILEGAAREIRTRNDTTGGASTTSIIAAAHGPHAKGRQVNRSLQQHRPSLLQYRLPPNILITTTKLKLYLEAILAAVPTTTKHPYYDNKTEIIP</sequence>
<dbReference type="PANTHER" id="PTHR31912">
    <property type="entry name" value="IP13529P"/>
    <property type="match status" value="1"/>
</dbReference>
<dbReference type="AlphaFoldDB" id="A0A9P7A9D4"/>
<gene>
    <name evidence="2" type="ORF">HD556DRAFT_1314704</name>
</gene>
<dbReference type="EMBL" id="JABBWE010000125">
    <property type="protein sequence ID" value="KAG1784909.1"/>
    <property type="molecule type" value="Genomic_DNA"/>
</dbReference>
<dbReference type="RefSeq" id="XP_041152394.1">
    <property type="nucleotide sequence ID" value="XM_041300988.1"/>
</dbReference>